<keyword evidence="1" id="KW-1133">Transmembrane helix</keyword>
<feature type="transmembrane region" description="Helical" evidence="1">
    <location>
        <begin position="12"/>
        <end position="31"/>
    </location>
</feature>
<gene>
    <name evidence="2" type="ORF">HMPREF0973_01098</name>
</gene>
<proteinExistence type="predicted"/>
<evidence type="ECO:0000313" key="3">
    <source>
        <dbReference type="Proteomes" id="UP000003327"/>
    </source>
</evidence>
<name>C9MNB2_9BACT</name>
<keyword evidence="1" id="KW-0812">Transmembrane</keyword>
<dbReference type="Proteomes" id="UP000003327">
    <property type="component" value="Unassembled WGS sequence"/>
</dbReference>
<evidence type="ECO:0000313" key="2">
    <source>
        <dbReference type="EMBL" id="EEX19081.1"/>
    </source>
</evidence>
<organism evidence="2 3">
    <name type="scientific">Prevotella veroralis F0319</name>
    <dbReference type="NCBI Taxonomy" id="649761"/>
    <lineage>
        <taxon>Bacteria</taxon>
        <taxon>Pseudomonadati</taxon>
        <taxon>Bacteroidota</taxon>
        <taxon>Bacteroidia</taxon>
        <taxon>Bacteroidales</taxon>
        <taxon>Prevotellaceae</taxon>
        <taxon>Prevotella</taxon>
    </lineage>
</organism>
<dbReference type="AlphaFoldDB" id="C9MNB2"/>
<reference evidence="2 3" key="1">
    <citation type="submission" date="2009-09" db="EMBL/GenBank/DDBJ databases">
        <authorList>
            <person name="Weinstock G."/>
            <person name="Sodergren E."/>
            <person name="Clifton S."/>
            <person name="Fulton L."/>
            <person name="Fulton B."/>
            <person name="Courtney L."/>
            <person name="Fronick C."/>
            <person name="Harrison M."/>
            <person name="Strong C."/>
            <person name="Farmer C."/>
            <person name="Delahaunty K."/>
            <person name="Markovic C."/>
            <person name="Hall O."/>
            <person name="Minx P."/>
            <person name="Tomlinson C."/>
            <person name="Mitreva M."/>
            <person name="Nelson J."/>
            <person name="Hou S."/>
            <person name="Wollam A."/>
            <person name="Pepin K.H."/>
            <person name="Johnson M."/>
            <person name="Bhonagiri V."/>
            <person name="Nash W.E."/>
            <person name="Warren W."/>
            <person name="Chinwalla A."/>
            <person name="Mardis E.R."/>
            <person name="Wilson R.K."/>
        </authorList>
    </citation>
    <scope>NUCLEOTIDE SEQUENCE [LARGE SCALE GENOMIC DNA]</scope>
    <source>
        <strain evidence="2 3">F0319</strain>
    </source>
</reference>
<comment type="caution">
    <text evidence="2">The sequence shown here is derived from an EMBL/GenBank/DDBJ whole genome shotgun (WGS) entry which is preliminary data.</text>
</comment>
<sequence>MLQKDEGADRRGRLSLLITMFFASINYTGFIENNRNFELKEVFTLFEISASK</sequence>
<dbReference type="HOGENOM" id="CLU_3083345_0_0_10"/>
<evidence type="ECO:0000256" key="1">
    <source>
        <dbReference type="SAM" id="Phobius"/>
    </source>
</evidence>
<protein>
    <submittedName>
        <fullName evidence="2">Uncharacterized protein</fullName>
    </submittedName>
</protein>
<keyword evidence="1" id="KW-0472">Membrane</keyword>
<dbReference type="EMBL" id="ACVA01000021">
    <property type="protein sequence ID" value="EEX19081.1"/>
    <property type="molecule type" value="Genomic_DNA"/>
</dbReference>
<accession>C9MNB2</accession>
<keyword evidence="3" id="KW-1185">Reference proteome</keyword>
<dbReference type="STRING" id="649761.HMPREF0973_01098"/>